<dbReference type="AlphaFoldDB" id="A0A9P9A042"/>
<comment type="caution">
    <text evidence="3">The sequence shown here is derived from an EMBL/GenBank/DDBJ whole genome shotgun (WGS) entry which is preliminary data.</text>
</comment>
<evidence type="ECO:0000256" key="2">
    <source>
        <dbReference type="SAM" id="Phobius"/>
    </source>
</evidence>
<dbReference type="GO" id="GO:0006487">
    <property type="term" value="P:protein N-linked glycosylation"/>
    <property type="evidence" value="ECO:0007669"/>
    <property type="project" value="TreeGrafter"/>
</dbReference>
<dbReference type="GO" id="GO:0000136">
    <property type="term" value="C:mannan polymerase complex"/>
    <property type="evidence" value="ECO:0007669"/>
    <property type="project" value="TreeGrafter"/>
</dbReference>
<dbReference type="SUPFAM" id="SSF53448">
    <property type="entry name" value="Nucleotide-diphospho-sugar transferases"/>
    <property type="match status" value="1"/>
</dbReference>
<dbReference type="PANTHER" id="PTHR31834">
    <property type="entry name" value="INITIATION-SPECIFIC ALPHA-1,6-MANNOSYLTRANSFERASE"/>
    <property type="match status" value="1"/>
</dbReference>
<keyword evidence="2" id="KW-1133">Transmembrane helix</keyword>
<evidence type="ECO:0000313" key="3">
    <source>
        <dbReference type="EMBL" id="KAH6655644.1"/>
    </source>
</evidence>
<dbReference type="GO" id="GO:0000009">
    <property type="term" value="F:alpha-1,6-mannosyltransferase activity"/>
    <property type="evidence" value="ECO:0007669"/>
    <property type="project" value="InterPro"/>
</dbReference>
<dbReference type="GeneID" id="70124596"/>
<keyword evidence="2" id="KW-0812">Transmembrane</keyword>
<organism evidence="3 4">
    <name type="scientific">Truncatella angustata</name>
    <dbReference type="NCBI Taxonomy" id="152316"/>
    <lineage>
        <taxon>Eukaryota</taxon>
        <taxon>Fungi</taxon>
        <taxon>Dikarya</taxon>
        <taxon>Ascomycota</taxon>
        <taxon>Pezizomycotina</taxon>
        <taxon>Sordariomycetes</taxon>
        <taxon>Xylariomycetidae</taxon>
        <taxon>Amphisphaeriales</taxon>
        <taxon>Sporocadaceae</taxon>
        <taxon>Truncatella</taxon>
    </lineage>
</organism>
<dbReference type="Proteomes" id="UP000758603">
    <property type="component" value="Unassembled WGS sequence"/>
</dbReference>
<dbReference type="PANTHER" id="PTHR31834:SF1">
    <property type="entry name" value="INITIATION-SPECIFIC ALPHA-1,6-MANNOSYLTRANSFERASE"/>
    <property type="match status" value="1"/>
</dbReference>
<dbReference type="RefSeq" id="XP_045959909.1">
    <property type="nucleotide sequence ID" value="XM_046095703.1"/>
</dbReference>
<sequence>MDTHDRRTVPMISKCFKNRWLAYAALTLTLIWVISLAHQSGAVHDVVATTTSALKHSYYTHISSSASESTTSEEQEKDTSLEPAIIPRKIWHILFPNNGAVTDQQVSFLGDWVKSAPGYTYTLLGAGGGTALVRHHYGAASDELRVFEQLTNPALKSDLLRYLILAAEGGYYGDVDTQPLVPLEDWVAPPGLRARARLIIAPEADGFLDQQSGHRGRGDGGLLQFGQWAIAAAPGHPVLTRMVSRCLAKLHALAEEEGTTLDKVHPDNIGVLNTTGPIQWTDVIWEHLYDVGEEAGVRGKADLGRLFEPKLVGDVLVLPITAFRAPTVDEVAYFEGKEGDRRLLAHHMLGTWRGWSPPGE</sequence>
<comment type="similarity">
    <text evidence="1">Belongs to the glycosyltransferase 32 family.</text>
</comment>
<evidence type="ECO:0000256" key="1">
    <source>
        <dbReference type="ARBA" id="ARBA00009003"/>
    </source>
</evidence>
<dbReference type="EMBL" id="JAGPXC010000003">
    <property type="protein sequence ID" value="KAH6655644.1"/>
    <property type="molecule type" value="Genomic_DNA"/>
</dbReference>
<dbReference type="InterPro" id="IPR007577">
    <property type="entry name" value="GlycoTrfase_DXD_sugar-bd_CS"/>
</dbReference>
<evidence type="ECO:0008006" key="5">
    <source>
        <dbReference type="Google" id="ProtNLM"/>
    </source>
</evidence>
<keyword evidence="4" id="KW-1185">Reference proteome</keyword>
<dbReference type="InterPro" id="IPR039367">
    <property type="entry name" value="Och1-like"/>
</dbReference>
<gene>
    <name evidence="3" type="ORF">BKA67DRAFT_244661</name>
</gene>
<dbReference type="Pfam" id="PF04488">
    <property type="entry name" value="Gly_transf_sug"/>
    <property type="match status" value="1"/>
</dbReference>
<accession>A0A9P9A042</accession>
<keyword evidence="2" id="KW-0472">Membrane</keyword>
<protein>
    <recommendedName>
        <fullName evidence="5">Initiation-specific alpha-1,6-mannosyltransferase</fullName>
    </recommendedName>
</protein>
<evidence type="ECO:0000313" key="4">
    <source>
        <dbReference type="Proteomes" id="UP000758603"/>
    </source>
</evidence>
<proteinExistence type="inferred from homology"/>
<dbReference type="InterPro" id="IPR029044">
    <property type="entry name" value="Nucleotide-diphossugar_trans"/>
</dbReference>
<name>A0A9P9A042_9PEZI</name>
<dbReference type="Gene3D" id="3.90.550.20">
    <property type="match status" value="1"/>
</dbReference>
<feature type="transmembrane region" description="Helical" evidence="2">
    <location>
        <begin position="20"/>
        <end position="38"/>
    </location>
</feature>
<dbReference type="OrthoDB" id="409543at2759"/>
<reference evidence="3" key="1">
    <citation type="journal article" date="2021" name="Nat. Commun.">
        <title>Genetic determinants of endophytism in the Arabidopsis root mycobiome.</title>
        <authorList>
            <person name="Mesny F."/>
            <person name="Miyauchi S."/>
            <person name="Thiergart T."/>
            <person name="Pickel B."/>
            <person name="Atanasova L."/>
            <person name="Karlsson M."/>
            <person name="Huettel B."/>
            <person name="Barry K.W."/>
            <person name="Haridas S."/>
            <person name="Chen C."/>
            <person name="Bauer D."/>
            <person name="Andreopoulos W."/>
            <person name="Pangilinan J."/>
            <person name="LaButti K."/>
            <person name="Riley R."/>
            <person name="Lipzen A."/>
            <person name="Clum A."/>
            <person name="Drula E."/>
            <person name="Henrissat B."/>
            <person name="Kohler A."/>
            <person name="Grigoriev I.V."/>
            <person name="Martin F.M."/>
            <person name="Hacquard S."/>
        </authorList>
    </citation>
    <scope>NUCLEOTIDE SEQUENCE</scope>
    <source>
        <strain evidence="3">MPI-SDFR-AT-0073</strain>
    </source>
</reference>